<keyword evidence="2" id="KW-1185">Reference proteome</keyword>
<proteinExistence type="predicted"/>
<protein>
    <submittedName>
        <fullName evidence="1">Uncharacterized protein</fullName>
    </submittedName>
</protein>
<evidence type="ECO:0000313" key="1">
    <source>
        <dbReference type="EMBL" id="SFD27121.1"/>
    </source>
</evidence>
<sequence length="57" mass="6196">MLDTGTLAFFVGQAAAVLVQEQLAEQGYGDLRFPHGYAFQHLIDNEPTVGEPAAHRP</sequence>
<reference evidence="1 2" key="1">
    <citation type="submission" date="2016-10" db="EMBL/GenBank/DDBJ databases">
        <authorList>
            <person name="de Groot N.N."/>
        </authorList>
    </citation>
    <scope>NUCLEOTIDE SEQUENCE [LARGE SCALE GENOMIC DNA]</scope>
    <source>
        <strain evidence="1 2">CGMCC 4.5739</strain>
    </source>
</reference>
<evidence type="ECO:0000313" key="2">
    <source>
        <dbReference type="Proteomes" id="UP000199207"/>
    </source>
</evidence>
<dbReference type="STRING" id="910347.SAMN05421773_11284"/>
<accession>A0A1I1QYB3</accession>
<dbReference type="RefSeq" id="WP_245834333.1">
    <property type="nucleotide sequence ID" value="NZ_FOLM01000012.1"/>
</dbReference>
<gene>
    <name evidence="1" type="ORF">SAMN05421773_11284</name>
</gene>
<dbReference type="EMBL" id="FOLM01000012">
    <property type="protein sequence ID" value="SFD27121.1"/>
    <property type="molecule type" value="Genomic_DNA"/>
</dbReference>
<dbReference type="AlphaFoldDB" id="A0A1I1QYB3"/>
<dbReference type="Proteomes" id="UP000199207">
    <property type="component" value="Unassembled WGS sequence"/>
</dbReference>
<name>A0A1I1QYB3_9ACTN</name>
<organism evidence="1 2">
    <name type="scientific">Streptomyces aidingensis</name>
    <dbReference type="NCBI Taxonomy" id="910347"/>
    <lineage>
        <taxon>Bacteria</taxon>
        <taxon>Bacillati</taxon>
        <taxon>Actinomycetota</taxon>
        <taxon>Actinomycetes</taxon>
        <taxon>Kitasatosporales</taxon>
        <taxon>Streptomycetaceae</taxon>
        <taxon>Streptomyces</taxon>
    </lineage>
</organism>